<dbReference type="GO" id="GO:0003677">
    <property type="term" value="F:DNA binding"/>
    <property type="evidence" value="ECO:0007669"/>
    <property type="project" value="UniProtKB-KW"/>
</dbReference>
<dbReference type="Pfam" id="PF03221">
    <property type="entry name" value="HTH_Tnp_Tc5"/>
    <property type="match status" value="1"/>
</dbReference>
<evidence type="ECO:0000256" key="1">
    <source>
        <dbReference type="ARBA" id="ARBA00023125"/>
    </source>
</evidence>
<sequence length="639" mass="70024">MDHDHHDHHDHHQHHPHQWPTLDFTRHADLNNHEYPSPASPAYSLTYPHAQDFHDPSSSTATGAQFDQIPASTGPHRYRTRYSQRAAEGNQPQNAPRRYPEQPSESSRDSRQATSNMYYNMMLPGPSRPQTPSGAQPSLEPLNPPPSASDNTSTPFPERESLSLAIGASGLQDPMRSPQFPLTPASTSSSSSSSGFNSRVPSHLLPNHHSRSDSSSTSNPRSASPALSVASALTSVSSSTSAPPSSASGFPALSNLGSNGGVPQPIPSLAPPRAKQRKQRLFNVDRKAICQYHRDNPNARQEDIAARYGVERSTISKILKHRSKWLNYLKPSQLRVTDILPPVIRPSKFPLIELELVAWLAEATASNTSLSDAMIRSKARDIARELNIGEDKFKASSGWVENFKHRNGIRGGKWHKLAKFGRLIPKEPTNTGMNMMGGGMGRNNGMGHNVGMSHQSIHRDDPMDGDEPSSAMTDHISLALQPAWPTASERQHHSSQQSSSSDLDGYHHHHGVENQHDPPQHVHHSQDDMHMHQSVIDPQLQHIQHDPPAVTMPVLIQGAPAVYIQTQSGQEIYHTDGPRLPTAPRQPTLADAEEAIDTLITFLETAGKGIVNPDERDALTQVKCALFQAGSGVPYDRGG</sequence>
<dbReference type="RefSeq" id="XP_036627784.1">
    <property type="nucleotide sequence ID" value="XM_036780401.1"/>
</dbReference>
<dbReference type="InterPro" id="IPR009057">
    <property type="entry name" value="Homeodomain-like_sf"/>
</dbReference>
<evidence type="ECO:0000313" key="6">
    <source>
        <dbReference type="Proteomes" id="UP000623687"/>
    </source>
</evidence>
<dbReference type="EMBL" id="JACETU010000008">
    <property type="protein sequence ID" value="KAF7422752.1"/>
    <property type="molecule type" value="Genomic_DNA"/>
</dbReference>
<evidence type="ECO:0000256" key="3">
    <source>
        <dbReference type="SAM" id="MobiDB-lite"/>
    </source>
</evidence>
<feature type="region of interest" description="Disordered" evidence="3">
    <location>
        <begin position="170"/>
        <end position="278"/>
    </location>
</feature>
<dbReference type="Pfam" id="PF04218">
    <property type="entry name" value="CENP-B_N"/>
    <property type="match status" value="1"/>
</dbReference>
<proteinExistence type="predicted"/>
<organism evidence="5 6">
    <name type="scientific">Pleurotus ostreatus</name>
    <name type="common">Oyster mushroom</name>
    <name type="synonym">White-rot fungus</name>
    <dbReference type="NCBI Taxonomy" id="5322"/>
    <lineage>
        <taxon>Eukaryota</taxon>
        <taxon>Fungi</taxon>
        <taxon>Dikarya</taxon>
        <taxon>Basidiomycota</taxon>
        <taxon>Agaricomycotina</taxon>
        <taxon>Agaricomycetes</taxon>
        <taxon>Agaricomycetidae</taxon>
        <taxon>Agaricales</taxon>
        <taxon>Pleurotineae</taxon>
        <taxon>Pleurotaceae</taxon>
        <taxon>Pleurotus</taxon>
    </lineage>
</organism>
<dbReference type="GeneID" id="59380728"/>
<keyword evidence="2" id="KW-0539">Nucleus</keyword>
<dbReference type="InterPro" id="IPR007889">
    <property type="entry name" value="HTH_Psq"/>
</dbReference>
<dbReference type="Gene3D" id="1.10.10.60">
    <property type="entry name" value="Homeodomain-like"/>
    <property type="match status" value="2"/>
</dbReference>
<dbReference type="PROSITE" id="PS51253">
    <property type="entry name" value="HTH_CENPB"/>
    <property type="match status" value="1"/>
</dbReference>
<accession>A0A8H6ZSI7</accession>
<dbReference type="SMART" id="SM00674">
    <property type="entry name" value="CENPB"/>
    <property type="match status" value="1"/>
</dbReference>
<evidence type="ECO:0000256" key="2">
    <source>
        <dbReference type="ARBA" id="ARBA00023242"/>
    </source>
</evidence>
<dbReference type="InterPro" id="IPR050863">
    <property type="entry name" value="CenT-Element_Derived"/>
</dbReference>
<dbReference type="OrthoDB" id="9909311at2759"/>
<name>A0A8H6ZSI7_PLEOS</name>
<dbReference type="GO" id="GO:0005634">
    <property type="term" value="C:nucleus"/>
    <property type="evidence" value="ECO:0007669"/>
    <property type="project" value="TreeGrafter"/>
</dbReference>
<feature type="region of interest" description="Disordered" evidence="3">
    <location>
        <begin position="484"/>
        <end position="529"/>
    </location>
</feature>
<dbReference type="PANTHER" id="PTHR19303:SF70">
    <property type="entry name" value="HTH CENPB-TYPE DOMAIN-CONTAINING PROTEIN"/>
    <property type="match status" value="1"/>
</dbReference>
<feature type="compositionally biased region" description="Polar residues" evidence="3">
    <location>
        <begin position="56"/>
        <end position="65"/>
    </location>
</feature>
<evidence type="ECO:0000259" key="4">
    <source>
        <dbReference type="PROSITE" id="PS51253"/>
    </source>
</evidence>
<gene>
    <name evidence="5" type="ORF">PC9H_010910</name>
</gene>
<reference evidence="5" key="1">
    <citation type="submission" date="2019-07" db="EMBL/GenBank/DDBJ databases">
        <authorList>
            <person name="Palmer J.M."/>
        </authorList>
    </citation>
    <scope>NUCLEOTIDE SEQUENCE</scope>
    <source>
        <strain evidence="5">PC9</strain>
    </source>
</reference>
<dbReference type="VEuPathDB" id="FungiDB:PC9H_010910"/>
<comment type="caution">
    <text evidence="5">The sequence shown here is derived from an EMBL/GenBank/DDBJ whole genome shotgun (WGS) entry which is preliminary data.</text>
</comment>
<protein>
    <recommendedName>
        <fullName evidence="4">HTH CENPB-type domain-containing protein</fullName>
    </recommendedName>
</protein>
<evidence type="ECO:0000313" key="5">
    <source>
        <dbReference type="EMBL" id="KAF7422752.1"/>
    </source>
</evidence>
<feature type="compositionally biased region" description="Low complexity" evidence="3">
    <location>
        <begin position="213"/>
        <end position="248"/>
    </location>
</feature>
<keyword evidence="6" id="KW-1185">Reference proteome</keyword>
<dbReference type="PANTHER" id="PTHR19303">
    <property type="entry name" value="TRANSPOSON"/>
    <property type="match status" value="1"/>
</dbReference>
<dbReference type="InterPro" id="IPR006600">
    <property type="entry name" value="HTH_CenpB_DNA-bd_dom"/>
</dbReference>
<dbReference type="Proteomes" id="UP000623687">
    <property type="component" value="Unassembled WGS sequence"/>
</dbReference>
<feature type="region of interest" description="Disordered" evidence="3">
    <location>
        <begin position="30"/>
        <end position="158"/>
    </location>
</feature>
<dbReference type="SUPFAM" id="SSF46689">
    <property type="entry name" value="Homeodomain-like"/>
    <property type="match status" value="2"/>
</dbReference>
<feature type="domain" description="HTH CENPB-type" evidence="4">
    <location>
        <begin position="340"/>
        <end position="413"/>
    </location>
</feature>
<feature type="compositionally biased region" description="Basic and acidic residues" evidence="3">
    <location>
        <begin position="511"/>
        <end position="529"/>
    </location>
</feature>
<dbReference type="AlphaFoldDB" id="A0A8H6ZSI7"/>
<keyword evidence="1" id="KW-0238">DNA-binding</keyword>